<dbReference type="Gene3D" id="1.10.150.80">
    <property type="entry name" value="HRDC domain"/>
    <property type="match status" value="2"/>
</dbReference>
<dbReference type="GO" id="GO:0003676">
    <property type="term" value="F:nucleic acid binding"/>
    <property type="evidence" value="ECO:0007669"/>
    <property type="project" value="InterPro"/>
</dbReference>
<dbReference type="PANTHER" id="PTHR47649:SF1">
    <property type="entry name" value="RIBONUCLEASE D"/>
    <property type="match status" value="1"/>
</dbReference>
<dbReference type="OrthoDB" id="9800549at2"/>
<keyword evidence="5" id="KW-0269">Exonuclease</keyword>
<dbReference type="InterPro" id="IPR036397">
    <property type="entry name" value="RNaseH_sf"/>
</dbReference>
<evidence type="ECO:0000256" key="3">
    <source>
        <dbReference type="ARBA" id="ARBA00022722"/>
    </source>
</evidence>
<dbReference type="SUPFAM" id="SSF47819">
    <property type="entry name" value="HRDC-like"/>
    <property type="match status" value="2"/>
</dbReference>
<dbReference type="InterPro" id="IPR002121">
    <property type="entry name" value="HRDC_dom"/>
</dbReference>
<dbReference type="SUPFAM" id="SSF53098">
    <property type="entry name" value="Ribonuclease H-like"/>
    <property type="match status" value="1"/>
</dbReference>
<reference evidence="7 8" key="1">
    <citation type="submission" date="2019-06" db="EMBL/GenBank/DDBJ databases">
        <title>Lysobacter alkalisoli sp. nov. isolated from saline soil.</title>
        <authorList>
            <person name="Sun J.-Q."/>
            <person name="Xu L."/>
        </authorList>
    </citation>
    <scope>NUCLEOTIDE SEQUENCE [LARGE SCALE GENOMIC DNA]</scope>
    <source>
        <strain evidence="7 8">JCM 31130</strain>
    </source>
</reference>
<evidence type="ECO:0000313" key="7">
    <source>
        <dbReference type="EMBL" id="TQD50779.1"/>
    </source>
</evidence>
<dbReference type="InterPro" id="IPR044876">
    <property type="entry name" value="HRDC_dom_sf"/>
</dbReference>
<keyword evidence="2" id="KW-0819">tRNA processing</keyword>
<dbReference type="GO" id="GO:0008033">
    <property type="term" value="P:tRNA processing"/>
    <property type="evidence" value="ECO:0007669"/>
    <property type="project" value="UniProtKB-KW"/>
</dbReference>
<gene>
    <name evidence="7" type="primary">rnd</name>
    <name evidence="7" type="ORF">FKV25_03405</name>
</gene>
<dbReference type="CDD" id="cd06142">
    <property type="entry name" value="RNaseD_exo"/>
    <property type="match status" value="1"/>
</dbReference>
<evidence type="ECO:0000256" key="4">
    <source>
        <dbReference type="ARBA" id="ARBA00022801"/>
    </source>
</evidence>
<sequence>MWGAVCANILHAGLAARRGGAPAGERAPGSAGMSGWTPVVLVPAESRLLSPATATSAASPRYLVPELITDPAALRAHFSPRPARIGLDTEFIRERTYWPQLALVQIAIERGDALEILLVDPLAPGICDALAPILADADILKVMHSPSEDLIAFRHACDAVPAPLFDTQLAAALAGIGHGLGYQKLVEQVTGIALAKGETRSDWLRRPLSASQLEYAADDVRHLFEIHDVLEGQLDALGRRDWLVEDATRTIAQAAGDGLDPWPHLGMRSAQFLDVEAQRRLVRLLRWREAQARRSDRPKSWVLDNELAVALARNPPIDLAGLQRELDAHPKAPRKLAAAIWDALDTPLEDEAELPDASIGERRDRNRLKKLQNAVAARSAELGLPDGVLASRRWLEALLDHGTWPDALAGWRREALEPSLAPLLADSAS</sequence>
<dbReference type="PANTHER" id="PTHR47649">
    <property type="entry name" value="RIBONUCLEASE D"/>
    <property type="match status" value="1"/>
</dbReference>
<keyword evidence="4 7" id="KW-0378">Hydrolase</keyword>
<evidence type="ECO:0000256" key="1">
    <source>
        <dbReference type="ARBA" id="ARBA00022490"/>
    </source>
</evidence>
<dbReference type="GO" id="GO:0000166">
    <property type="term" value="F:nucleotide binding"/>
    <property type="evidence" value="ECO:0007669"/>
    <property type="project" value="InterPro"/>
</dbReference>
<dbReference type="InterPro" id="IPR010997">
    <property type="entry name" value="HRDC-like_sf"/>
</dbReference>
<dbReference type="InterPro" id="IPR051086">
    <property type="entry name" value="RNase_D-like"/>
</dbReference>
<feature type="domain" description="HRDC" evidence="6">
    <location>
        <begin position="274"/>
        <end position="354"/>
    </location>
</feature>
<name>A0A508ALU4_9GAMM</name>
<evidence type="ECO:0000313" key="8">
    <source>
        <dbReference type="Proteomes" id="UP000318212"/>
    </source>
</evidence>
<dbReference type="EC" id="3.1.13.5" evidence="7"/>
<dbReference type="SMART" id="SM00474">
    <property type="entry name" value="35EXOc"/>
    <property type="match status" value="1"/>
</dbReference>
<dbReference type="PROSITE" id="PS50967">
    <property type="entry name" value="HRDC"/>
    <property type="match status" value="1"/>
</dbReference>
<dbReference type="InterPro" id="IPR012337">
    <property type="entry name" value="RNaseH-like_sf"/>
</dbReference>
<proteinExistence type="predicted"/>
<dbReference type="Proteomes" id="UP000318212">
    <property type="component" value="Unassembled WGS sequence"/>
</dbReference>
<evidence type="ECO:0000259" key="6">
    <source>
        <dbReference type="PROSITE" id="PS50967"/>
    </source>
</evidence>
<evidence type="ECO:0000256" key="2">
    <source>
        <dbReference type="ARBA" id="ARBA00022694"/>
    </source>
</evidence>
<accession>A0A508ALU4</accession>
<dbReference type="Gene3D" id="3.30.420.10">
    <property type="entry name" value="Ribonuclease H-like superfamily/Ribonuclease H"/>
    <property type="match status" value="1"/>
</dbReference>
<comment type="caution">
    <text evidence="7">The sequence shown here is derived from an EMBL/GenBank/DDBJ whole genome shotgun (WGS) entry which is preliminary data.</text>
</comment>
<keyword evidence="8" id="KW-1185">Reference proteome</keyword>
<dbReference type="InterPro" id="IPR006292">
    <property type="entry name" value="RNase_D"/>
</dbReference>
<protein>
    <submittedName>
        <fullName evidence="7">Ribonuclease D</fullName>
        <ecNumber evidence="7">3.1.13.5</ecNumber>
    </submittedName>
</protein>
<dbReference type="AlphaFoldDB" id="A0A508ALU4"/>
<dbReference type="Pfam" id="PF01612">
    <property type="entry name" value="DNA_pol_A_exo1"/>
    <property type="match status" value="1"/>
</dbReference>
<dbReference type="InterPro" id="IPR002562">
    <property type="entry name" value="3'-5'_exonuclease_dom"/>
</dbReference>
<dbReference type="NCBIfam" id="TIGR01388">
    <property type="entry name" value="rnd"/>
    <property type="match status" value="1"/>
</dbReference>
<dbReference type="EMBL" id="VICE01000032">
    <property type="protein sequence ID" value="TQD50779.1"/>
    <property type="molecule type" value="Genomic_DNA"/>
</dbReference>
<keyword evidence="1" id="KW-0963">Cytoplasm</keyword>
<keyword evidence="3" id="KW-0540">Nuclease</keyword>
<evidence type="ECO:0000256" key="5">
    <source>
        <dbReference type="ARBA" id="ARBA00022839"/>
    </source>
</evidence>
<organism evidence="7 8">
    <name type="scientific">Marilutibacter aestuarii</name>
    <dbReference type="NCBI Taxonomy" id="1706195"/>
    <lineage>
        <taxon>Bacteria</taxon>
        <taxon>Pseudomonadati</taxon>
        <taxon>Pseudomonadota</taxon>
        <taxon>Gammaproteobacteria</taxon>
        <taxon>Lysobacterales</taxon>
        <taxon>Lysobacteraceae</taxon>
        <taxon>Marilutibacter</taxon>
    </lineage>
</organism>
<dbReference type="GO" id="GO:0008408">
    <property type="term" value="F:3'-5' exonuclease activity"/>
    <property type="evidence" value="ECO:0007669"/>
    <property type="project" value="InterPro"/>
</dbReference>
<dbReference type="GO" id="GO:0033890">
    <property type="term" value="F:ribonuclease D activity"/>
    <property type="evidence" value="ECO:0007669"/>
    <property type="project" value="UniProtKB-EC"/>
</dbReference>